<protein>
    <recommendedName>
        <fullName evidence="4">Rho-GAP domain-containing protein</fullName>
    </recommendedName>
</protein>
<proteinExistence type="inferred from homology"/>
<dbReference type="PANTHER" id="PTHR15904">
    <property type="entry name" value="FAM13"/>
    <property type="match status" value="1"/>
</dbReference>
<dbReference type="Pfam" id="PF26116">
    <property type="entry name" value="FAM13A"/>
    <property type="match status" value="1"/>
</dbReference>
<reference evidence="5" key="1">
    <citation type="submission" date="2022-06" db="EMBL/GenBank/DDBJ databases">
        <authorList>
            <person name="Berger JAMES D."/>
            <person name="Berger JAMES D."/>
        </authorList>
    </citation>
    <scope>NUCLEOTIDE SEQUENCE [LARGE SCALE GENOMIC DNA]</scope>
</reference>
<reference evidence="6" key="2">
    <citation type="submission" date="2023-11" db="UniProtKB">
        <authorList>
            <consortium name="WormBaseParasite"/>
        </authorList>
    </citation>
    <scope>IDENTIFICATION</scope>
</reference>
<dbReference type="Proteomes" id="UP000050792">
    <property type="component" value="Unassembled WGS sequence"/>
</dbReference>
<evidence type="ECO:0000256" key="2">
    <source>
        <dbReference type="SAM" id="Coils"/>
    </source>
</evidence>
<dbReference type="PROSITE" id="PS50238">
    <property type="entry name" value="RHOGAP"/>
    <property type="match status" value="1"/>
</dbReference>
<dbReference type="GO" id="GO:0007165">
    <property type="term" value="P:signal transduction"/>
    <property type="evidence" value="ECO:0007669"/>
    <property type="project" value="InterPro"/>
</dbReference>
<dbReference type="Gene3D" id="1.10.10.1460">
    <property type="match status" value="1"/>
</dbReference>
<dbReference type="AlphaFoldDB" id="A0AA85FG13"/>
<dbReference type="InterPro" id="IPR000198">
    <property type="entry name" value="RhoGAP_dom"/>
</dbReference>
<name>A0AA85FG13_9TREM</name>
<comment type="similarity">
    <text evidence="1">Belongs to the FAM13 family.</text>
</comment>
<evidence type="ECO:0000259" key="4">
    <source>
        <dbReference type="PROSITE" id="PS50238"/>
    </source>
</evidence>
<dbReference type="InterPro" id="IPR008936">
    <property type="entry name" value="Rho_GTPase_activation_prot"/>
</dbReference>
<dbReference type="WBParaSite" id="SRDH1_48460.1">
    <property type="protein sequence ID" value="SRDH1_48460.1"/>
    <property type="gene ID" value="SRDH1_48460"/>
</dbReference>
<evidence type="ECO:0000256" key="1">
    <source>
        <dbReference type="ARBA" id="ARBA00007549"/>
    </source>
</evidence>
<dbReference type="SUPFAM" id="SSF48350">
    <property type="entry name" value="GTPase activation domain, GAP"/>
    <property type="match status" value="1"/>
</dbReference>
<evidence type="ECO:0000313" key="6">
    <source>
        <dbReference type="WBParaSite" id="SRDH1_48460.1"/>
    </source>
</evidence>
<dbReference type="InterPro" id="IPR039102">
    <property type="entry name" value="FAM13"/>
</dbReference>
<organism evidence="5 6">
    <name type="scientific">Schistosoma rodhaini</name>
    <dbReference type="NCBI Taxonomy" id="6188"/>
    <lineage>
        <taxon>Eukaryota</taxon>
        <taxon>Metazoa</taxon>
        <taxon>Spiralia</taxon>
        <taxon>Lophotrochozoa</taxon>
        <taxon>Platyhelminthes</taxon>
        <taxon>Trematoda</taxon>
        <taxon>Digenea</taxon>
        <taxon>Strigeidida</taxon>
        <taxon>Schistosomatoidea</taxon>
        <taxon>Schistosomatidae</taxon>
        <taxon>Schistosoma</taxon>
    </lineage>
</organism>
<dbReference type="SMART" id="SM00324">
    <property type="entry name" value="RhoGAP"/>
    <property type="match status" value="1"/>
</dbReference>
<feature type="coiled-coil region" evidence="2">
    <location>
        <begin position="1138"/>
        <end position="1165"/>
    </location>
</feature>
<keyword evidence="2" id="KW-0175">Coiled coil</keyword>
<keyword evidence="5" id="KW-1185">Reference proteome</keyword>
<evidence type="ECO:0000313" key="5">
    <source>
        <dbReference type="Proteomes" id="UP000050792"/>
    </source>
</evidence>
<feature type="domain" description="Rho-GAP" evidence="4">
    <location>
        <begin position="74"/>
        <end position="274"/>
    </location>
</feature>
<dbReference type="Pfam" id="PF00620">
    <property type="entry name" value="RhoGAP"/>
    <property type="match status" value="1"/>
</dbReference>
<sequence>MPAFFRELIDYFGFMFNLNVMLNFRLQVQDKIWETVMVIERLIKKMIVNPVPKKAFKPTTVLSIPRHPMLTFGASLEDVIERDKTEIPIVISDIFNFLLNKGGFQSEGIFRVNGNSRTVEMLRTIVDENGGCWHLGESSSIAGDLDRLVDVFSVASLLKLYLRELPEGLIPENTTALFLQIHSEYRSKQDVYLTQLENLVAQLPVVNYTLLKHLCQFLHRLSVYQSENKMSIESLGIVFGPNVFRYTPENLGYREQNSINHIMGNLIEHSDSLFRMIAPSCENVTTLNDNLSDNNCARIHHIPFNDTSVQAVRSKKYITSDSLSNVKSRNNEDDVDTDNLTQLTTKVETNHTLTHITNTCDVPQIGNKASTTPAATTTTKANKAVPELAKTNDIVDTTDNHFKRKSSSCDIISTYLEIAIRSCIQEHLFQERLPDFKVYDTIDTVNNFNQSSIGINQISKSDYSDVNVPKTNSVSQANLKNSETNYPKLPSTTDRPNEPNDQILNRLAYYLHNFKSRLREYEKQFEHDYGRKPTNADKYSNPKIAELLRQLSEVQETMRQIKLSGKISDGTFSSIIGQNGYSSAYNTYDDYSIKTQKNITNSINNNNIHNGSINEKITSSAYSEKQSFPKMDNEVNDYTRELRSSNSTFSSKHSILPNNKVGNENLSRQFDSNRPTIESTFLLLSKRLTEKRMIANRPEDLHLMTPKQIAAEKLALQKALLYFENLHGRPKEHQDRITMRPLYDRYRSVKRLLNCLQSNNNLNIAEHTEENSDTELQSSVPSIDDPMRRRSILSPNIMPVINDSNIQLKSVHSTGTASNSIASFKSINPVPYSSLQSINRLYNPVSSISDNNLPVPSVMSLPTSASFNMPIYSPITSPQSTLSNNNHVNDRLDVTRKQPTVVTSIPSTIRHNFNPNSTGLFNPNVRPAYVDEKQNKNNFAFNKQSFNLDSNVDLKYNELDCDAKRTSDRNSKVPCGNNNEWFGTIGLSKRSQDNAIHNYHVNTFNCHSQFFNETNHHPPVENALSTSTHMSTRLFDSVTRSNRLTSGFSSPIRQENFIGAKAPYFSPPPLSSSFSSPKIMQANISNEVPLSTNTTALMKNRRRLLDTSENAINTMLPNDKYTDSSQAISSSDLSSWSTADLKTALRTLRESKRQLQKTLKDFEHEFIQNTGQKVEREDRLCMRSEYCEYKALKTRLFQLETELKGRCA</sequence>
<evidence type="ECO:0000256" key="3">
    <source>
        <dbReference type="SAM" id="MobiDB-lite"/>
    </source>
</evidence>
<dbReference type="InterPro" id="IPR059029">
    <property type="entry name" value="FAM13A_dom"/>
</dbReference>
<dbReference type="Gene3D" id="1.10.555.10">
    <property type="entry name" value="Rho GTPase activation protein"/>
    <property type="match status" value="1"/>
</dbReference>
<feature type="region of interest" description="Disordered" evidence="3">
    <location>
        <begin position="473"/>
        <end position="500"/>
    </location>
</feature>
<dbReference type="PANTHER" id="PTHR15904:SF17">
    <property type="entry name" value="RHO-GAP DOMAIN-CONTAINING PROTEIN"/>
    <property type="match status" value="1"/>
</dbReference>
<accession>A0AA85FG13</accession>